<evidence type="ECO:0000256" key="1">
    <source>
        <dbReference type="ARBA" id="ARBA00005054"/>
    </source>
</evidence>
<evidence type="ECO:0000256" key="3">
    <source>
        <dbReference type="ARBA" id="ARBA00022679"/>
    </source>
</evidence>
<evidence type="ECO:0000256" key="5">
    <source>
        <dbReference type="ARBA" id="ARBA00038440"/>
    </source>
</evidence>
<evidence type="ECO:0000256" key="2">
    <source>
        <dbReference type="ARBA" id="ARBA00012254"/>
    </source>
</evidence>
<evidence type="ECO:0000256" key="8">
    <source>
        <dbReference type="ARBA" id="ARBA00047664"/>
    </source>
</evidence>
<organism evidence="10">
    <name type="scientific">hydrothermal vent metagenome</name>
    <dbReference type="NCBI Taxonomy" id="652676"/>
    <lineage>
        <taxon>unclassified sequences</taxon>
        <taxon>metagenomes</taxon>
        <taxon>ecological metagenomes</taxon>
    </lineage>
</organism>
<dbReference type="EC" id="2.1.2.2" evidence="2"/>
<dbReference type="PANTHER" id="PTHR43369">
    <property type="entry name" value="PHOSPHORIBOSYLGLYCINAMIDE FORMYLTRANSFERASE"/>
    <property type="match status" value="1"/>
</dbReference>
<name>A0A3B0YB78_9ZZZZ</name>
<dbReference type="InterPro" id="IPR004607">
    <property type="entry name" value="GART"/>
</dbReference>
<accession>A0A3B0YB78</accession>
<dbReference type="GO" id="GO:0004644">
    <property type="term" value="F:phosphoribosylglycinamide formyltransferase activity"/>
    <property type="evidence" value="ECO:0007669"/>
    <property type="project" value="UniProtKB-EC"/>
</dbReference>
<dbReference type="UniPathway" id="UPA00074">
    <property type="reaction ID" value="UER00126"/>
</dbReference>
<evidence type="ECO:0000313" key="10">
    <source>
        <dbReference type="EMBL" id="VAW76761.1"/>
    </source>
</evidence>
<dbReference type="SUPFAM" id="SSF53328">
    <property type="entry name" value="Formyltransferase"/>
    <property type="match status" value="1"/>
</dbReference>
<dbReference type="EMBL" id="UOFM01000193">
    <property type="protein sequence ID" value="VAW76761.1"/>
    <property type="molecule type" value="Genomic_DNA"/>
</dbReference>
<dbReference type="Gene3D" id="3.40.50.170">
    <property type="entry name" value="Formyl transferase, N-terminal domain"/>
    <property type="match status" value="1"/>
</dbReference>
<evidence type="ECO:0000256" key="4">
    <source>
        <dbReference type="ARBA" id="ARBA00022755"/>
    </source>
</evidence>
<evidence type="ECO:0000256" key="7">
    <source>
        <dbReference type="ARBA" id="ARBA00041682"/>
    </source>
</evidence>
<dbReference type="HAMAP" id="MF_01930">
    <property type="entry name" value="PurN"/>
    <property type="match status" value="1"/>
</dbReference>
<dbReference type="Pfam" id="PF00551">
    <property type="entry name" value="Formyl_trans_N"/>
    <property type="match status" value="1"/>
</dbReference>
<dbReference type="PANTHER" id="PTHR43369:SF2">
    <property type="entry name" value="PHOSPHORIBOSYLGLYCINAMIDE FORMYLTRANSFERASE"/>
    <property type="match status" value="1"/>
</dbReference>
<evidence type="ECO:0000256" key="6">
    <source>
        <dbReference type="ARBA" id="ARBA00041324"/>
    </source>
</evidence>
<evidence type="ECO:0000259" key="9">
    <source>
        <dbReference type="Pfam" id="PF00551"/>
    </source>
</evidence>
<comment type="similarity">
    <text evidence="5">Belongs to the GART family.</text>
</comment>
<dbReference type="CDD" id="cd08645">
    <property type="entry name" value="FMT_core_GART"/>
    <property type="match status" value="1"/>
</dbReference>
<dbReference type="InterPro" id="IPR036477">
    <property type="entry name" value="Formyl_transf_N_sf"/>
</dbReference>
<gene>
    <name evidence="10" type="ORF">MNBD_GAMMA14-1990</name>
</gene>
<reference evidence="10" key="1">
    <citation type="submission" date="2018-06" db="EMBL/GenBank/DDBJ databases">
        <authorList>
            <person name="Zhirakovskaya E."/>
        </authorList>
    </citation>
    <scope>NUCLEOTIDE SEQUENCE</scope>
</reference>
<dbReference type="AlphaFoldDB" id="A0A3B0YB78"/>
<dbReference type="GO" id="GO:0005829">
    <property type="term" value="C:cytosol"/>
    <property type="evidence" value="ECO:0007669"/>
    <property type="project" value="TreeGrafter"/>
</dbReference>
<dbReference type="PROSITE" id="PS00373">
    <property type="entry name" value="GART"/>
    <property type="match status" value="1"/>
</dbReference>
<protein>
    <recommendedName>
        <fullName evidence="2">phosphoribosylglycinamide formyltransferase 1</fullName>
        <ecNumber evidence="2">2.1.2.2</ecNumber>
    </recommendedName>
    <alternativeName>
        <fullName evidence="7">5'-phosphoribosylglycinamide transformylase</fullName>
    </alternativeName>
    <alternativeName>
        <fullName evidence="6">GAR transformylase</fullName>
    </alternativeName>
</protein>
<dbReference type="InterPro" id="IPR002376">
    <property type="entry name" value="Formyl_transf_N"/>
</dbReference>
<keyword evidence="3 10" id="KW-0808">Transferase</keyword>
<proteinExistence type="inferred from homology"/>
<keyword evidence="4" id="KW-0658">Purine biosynthesis</keyword>
<comment type="pathway">
    <text evidence="1">Purine metabolism; IMP biosynthesis via de novo pathway; N(2)-formyl-N(1)-(5-phospho-D-ribosyl)glycinamide from N(1)-(5-phospho-D-ribosyl)glycinamide (10-formyl THF route): step 1/1.</text>
</comment>
<feature type="domain" description="Formyl transferase N-terminal" evidence="9">
    <location>
        <begin position="9"/>
        <end position="188"/>
    </location>
</feature>
<dbReference type="NCBIfam" id="TIGR00639">
    <property type="entry name" value="PurN"/>
    <property type="match status" value="1"/>
</dbReference>
<dbReference type="InterPro" id="IPR001555">
    <property type="entry name" value="GART_AS"/>
</dbReference>
<comment type="catalytic activity">
    <reaction evidence="8">
        <text>N(1)-(5-phospho-beta-D-ribosyl)glycinamide + (6R)-10-formyltetrahydrofolate = N(2)-formyl-N(1)-(5-phospho-beta-D-ribosyl)glycinamide + (6S)-5,6,7,8-tetrahydrofolate + H(+)</text>
        <dbReference type="Rhea" id="RHEA:15053"/>
        <dbReference type="ChEBI" id="CHEBI:15378"/>
        <dbReference type="ChEBI" id="CHEBI:57453"/>
        <dbReference type="ChEBI" id="CHEBI:143788"/>
        <dbReference type="ChEBI" id="CHEBI:147286"/>
        <dbReference type="ChEBI" id="CHEBI:195366"/>
        <dbReference type="EC" id="2.1.2.2"/>
    </reaction>
</comment>
<dbReference type="GO" id="GO:0006189">
    <property type="term" value="P:'de novo' IMP biosynthetic process"/>
    <property type="evidence" value="ECO:0007669"/>
    <property type="project" value="UniProtKB-UniPathway"/>
</dbReference>
<sequence length="219" mass="23919">MTEEHPPLKLVVLISGRGSNLKAILEAIDAGELHAVVCAVISDRADAPGLEHARKRAIDTLALDAADYPDREAYDRALQGMVDLFHPELVVLAGFMRILSPAFVNHYAGRLINIHPSLLPRFRGLNTHRRAIEAGADEHGASVHFVTEELDGGPVVAQVRLPVLTGDSADTLEQRVLEQEHHLYVTVIQWVAEGRVTLDDGGLRFDGKALDAPKQLEAK</sequence>